<feature type="transmembrane region" description="Helical" evidence="1">
    <location>
        <begin position="414"/>
        <end position="432"/>
    </location>
</feature>
<evidence type="ECO:0000313" key="2">
    <source>
        <dbReference type="EMBL" id="PWS35009.1"/>
    </source>
</evidence>
<dbReference type="PANTHER" id="PTHR30282:SF0">
    <property type="entry name" value="P-AMINOBENZOYL-GLUTAMATE TRANSPORT PROTEIN"/>
    <property type="match status" value="1"/>
</dbReference>
<sequence>MSEAAAPKGGMQKLLDWVERVGNRVPHPVMIFVYLIAIVIVLSTILSVFGARVSYQAYNPATGDIEPAFTEARSLLTIEGIRFMFTGVVGNFMGFNAVGVIIVAMVGVGVAEESGLVKALIRKLVIVAPAKALTYILTFVGIVSSIAADAGYLVLIPLAAAAFISVGRHPLAGLAVGFASVAAAFLVNVLITPVDGILTEITNDAIRLVNPNLSIDLAANVWFSMGSVALLTVLIALITERIIEPRLGPYTGDYKVPGETVLSEAEYRGLRMAGLGLLGVLAFLALLTLPPGAPLRHPQTGAIIGSSPFMNSLIVSISLIFLVCGIAYGRGAGTMRTTNDVIAAIQKAIGGLAGLILLLLVISQFIAFFNYTNMATLAAVSMAAVLEALALPSIALLLGFVVVVFLLDLIITAAIAKWAIFAPVFVPLLMQLGVEPEAVLAAYRVGDSPMNAITPLNAYFAMIVTFAIKYQKEAGVGTVIALMLPYVIWLSVIWTAFLAGWYLLGLPWGL</sequence>
<keyword evidence="1" id="KW-0472">Membrane</keyword>
<proteinExistence type="predicted"/>
<keyword evidence="3" id="KW-1185">Reference proteome</keyword>
<feature type="transmembrane region" description="Helical" evidence="1">
    <location>
        <begin position="349"/>
        <end position="371"/>
    </location>
</feature>
<dbReference type="OrthoDB" id="3314392at2"/>
<feature type="transmembrane region" description="Helical" evidence="1">
    <location>
        <begin position="309"/>
        <end position="328"/>
    </location>
</feature>
<feature type="transmembrane region" description="Helical" evidence="1">
    <location>
        <begin position="377"/>
        <end position="407"/>
    </location>
</feature>
<feature type="transmembrane region" description="Helical" evidence="1">
    <location>
        <begin position="452"/>
        <end position="468"/>
    </location>
</feature>
<feature type="transmembrane region" description="Helical" evidence="1">
    <location>
        <begin position="217"/>
        <end position="238"/>
    </location>
</feature>
<evidence type="ECO:0000313" key="3">
    <source>
        <dbReference type="Proteomes" id="UP000245765"/>
    </source>
</evidence>
<dbReference type="GO" id="GO:0015558">
    <property type="term" value="F:secondary active p-aminobenzoyl-glutamate transmembrane transporter activity"/>
    <property type="evidence" value="ECO:0007669"/>
    <property type="project" value="InterPro"/>
</dbReference>
<feature type="transmembrane region" description="Helical" evidence="1">
    <location>
        <begin position="29"/>
        <end position="49"/>
    </location>
</feature>
<keyword evidence="1" id="KW-0812">Transmembrane</keyword>
<accession>A0A317FAR9</accession>
<gene>
    <name evidence="2" type="ORF">DFH01_22020</name>
</gene>
<organism evidence="2 3">
    <name type="scientific">Falsiroseomonas bella</name>
    <dbReference type="NCBI Taxonomy" id="2184016"/>
    <lineage>
        <taxon>Bacteria</taxon>
        <taxon>Pseudomonadati</taxon>
        <taxon>Pseudomonadota</taxon>
        <taxon>Alphaproteobacteria</taxon>
        <taxon>Acetobacterales</taxon>
        <taxon>Roseomonadaceae</taxon>
        <taxon>Falsiroseomonas</taxon>
    </lineage>
</organism>
<dbReference type="PANTHER" id="PTHR30282">
    <property type="entry name" value="P-AMINOBENZOYL GLUTAMATE TRANSPORTER"/>
    <property type="match status" value="1"/>
</dbReference>
<dbReference type="Proteomes" id="UP000245765">
    <property type="component" value="Unassembled WGS sequence"/>
</dbReference>
<dbReference type="EMBL" id="QGNA01000005">
    <property type="protein sequence ID" value="PWS35009.1"/>
    <property type="molecule type" value="Genomic_DNA"/>
</dbReference>
<dbReference type="GO" id="GO:1902604">
    <property type="term" value="P:p-aminobenzoyl-glutamate transmembrane transport"/>
    <property type="evidence" value="ECO:0007669"/>
    <property type="project" value="InterPro"/>
</dbReference>
<keyword evidence="1" id="KW-1133">Transmembrane helix</keyword>
<feature type="transmembrane region" description="Helical" evidence="1">
    <location>
        <begin position="83"/>
        <end position="112"/>
    </location>
</feature>
<feature type="transmembrane region" description="Helical" evidence="1">
    <location>
        <begin position="272"/>
        <end position="289"/>
    </location>
</feature>
<feature type="transmembrane region" description="Helical" evidence="1">
    <location>
        <begin position="132"/>
        <end position="164"/>
    </location>
</feature>
<feature type="transmembrane region" description="Helical" evidence="1">
    <location>
        <begin position="480"/>
        <end position="504"/>
    </location>
</feature>
<evidence type="ECO:0000256" key="1">
    <source>
        <dbReference type="SAM" id="Phobius"/>
    </source>
</evidence>
<protein>
    <submittedName>
        <fullName evidence="2">p-aminobenzoyl-glutamate transporter</fullName>
    </submittedName>
</protein>
<dbReference type="RefSeq" id="WP_109872652.1">
    <property type="nucleotide sequence ID" value="NZ_QGNA01000005.1"/>
</dbReference>
<dbReference type="AlphaFoldDB" id="A0A317FAR9"/>
<reference evidence="3" key="1">
    <citation type="submission" date="2018-05" db="EMBL/GenBank/DDBJ databases">
        <authorList>
            <person name="Du Z."/>
            <person name="Wang X."/>
        </authorList>
    </citation>
    <scope>NUCLEOTIDE SEQUENCE [LARGE SCALE GENOMIC DNA]</scope>
    <source>
        <strain evidence="3">CQN31</strain>
    </source>
</reference>
<dbReference type="Pfam" id="PF03806">
    <property type="entry name" value="ABG_transport"/>
    <property type="match status" value="1"/>
</dbReference>
<dbReference type="InterPro" id="IPR004697">
    <property type="entry name" value="AbgT"/>
</dbReference>
<feature type="transmembrane region" description="Helical" evidence="1">
    <location>
        <begin position="171"/>
        <end position="191"/>
    </location>
</feature>
<comment type="caution">
    <text evidence="2">The sequence shown here is derived from an EMBL/GenBank/DDBJ whole genome shotgun (WGS) entry which is preliminary data.</text>
</comment>
<name>A0A317FAR9_9PROT</name>